<keyword evidence="4" id="KW-1185">Reference proteome</keyword>
<dbReference type="GO" id="GO:0030435">
    <property type="term" value="P:sporulation resulting in formation of a cellular spore"/>
    <property type="evidence" value="ECO:0007669"/>
    <property type="project" value="UniProtKB-KW"/>
</dbReference>
<evidence type="ECO:0000256" key="2">
    <source>
        <dbReference type="SAM" id="MobiDB-lite"/>
    </source>
</evidence>
<dbReference type="Pfam" id="PF08179">
    <property type="entry name" value="SspP"/>
    <property type="match status" value="1"/>
</dbReference>
<feature type="compositionally biased region" description="Low complexity" evidence="2">
    <location>
        <begin position="13"/>
        <end position="27"/>
    </location>
</feature>
<keyword evidence="1" id="KW-0749">Sporulation</keyword>
<evidence type="ECO:0000313" key="3">
    <source>
        <dbReference type="EMBL" id="RTE09007.1"/>
    </source>
</evidence>
<proteinExistence type="predicted"/>
<organism evidence="3 4">
    <name type="scientific">Paenibacillus whitsoniae</name>
    <dbReference type="NCBI Taxonomy" id="2496558"/>
    <lineage>
        <taxon>Bacteria</taxon>
        <taxon>Bacillati</taxon>
        <taxon>Bacillota</taxon>
        <taxon>Bacilli</taxon>
        <taxon>Bacillales</taxon>
        <taxon>Paenibacillaceae</taxon>
        <taxon>Paenibacillus</taxon>
    </lineage>
</organism>
<accession>A0A3S0IAZ5</accession>
<protein>
    <submittedName>
        <fullName evidence="3">Small acid-soluble spore protein P</fullName>
    </submittedName>
</protein>
<evidence type="ECO:0000313" key="4">
    <source>
        <dbReference type="Proteomes" id="UP000276128"/>
    </source>
</evidence>
<reference evidence="3 4" key="1">
    <citation type="submission" date="2018-12" db="EMBL/GenBank/DDBJ databases">
        <title>Bacillus ochoae sp. nov., Paenibacillus whitsoniae sp. nov., Paenibacillus spiritus sp. nov. Isolated from the Mars Exploration Rover during spacecraft assembly.</title>
        <authorList>
            <person name="Seuylemezian A."/>
            <person name="Vaishampayan P."/>
        </authorList>
    </citation>
    <scope>NUCLEOTIDE SEQUENCE [LARGE SCALE GENOMIC DNA]</scope>
    <source>
        <strain evidence="3 4">MER 54</strain>
    </source>
</reference>
<dbReference type="Proteomes" id="UP000276128">
    <property type="component" value="Unassembled WGS sequence"/>
</dbReference>
<dbReference type="EMBL" id="RXHU01000041">
    <property type="protein sequence ID" value="RTE09007.1"/>
    <property type="molecule type" value="Genomic_DNA"/>
</dbReference>
<comment type="caution">
    <text evidence="3">The sequence shown here is derived from an EMBL/GenBank/DDBJ whole genome shotgun (WGS) entry which is preliminary data.</text>
</comment>
<dbReference type="AlphaFoldDB" id="A0A3S0IAZ5"/>
<dbReference type="RefSeq" id="WP_126141982.1">
    <property type="nucleotide sequence ID" value="NZ_RXHU01000041.1"/>
</dbReference>
<sequence length="55" mass="5808">MSKPDTYAVDGQSNNRNSGKSRSNHGNQEPLSGSKKVKNRNHSGHTPAEGHGHGG</sequence>
<evidence type="ECO:0000256" key="1">
    <source>
        <dbReference type="ARBA" id="ARBA00022969"/>
    </source>
</evidence>
<dbReference type="InterPro" id="IPR012614">
    <property type="entry name" value="SASP_SspP"/>
</dbReference>
<gene>
    <name evidence="3" type="ORF">EJQ19_14675</name>
</gene>
<name>A0A3S0IAZ5_9BACL</name>
<feature type="region of interest" description="Disordered" evidence="2">
    <location>
        <begin position="1"/>
        <end position="55"/>
    </location>
</feature>